<keyword evidence="3" id="KW-1185">Reference proteome</keyword>
<reference evidence="2 3" key="1">
    <citation type="submission" date="2019-02" db="EMBL/GenBank/DDBJ databases">
        <title>Deep-cultivation of Planctomycetes and their phenomic and genomic characterization uncovers novel biology.</title>
        <authorList>
            <person name="Wiegand S."/>
            <person name="Jogler M."/>
            <person name="Boedeker C."/>
            <person name="Pinto D."/>
            <person name="Vollmers J."/>
            <person name="Rivas-Marin E."/>
            <person name="Kohn T."/>
            <person name="Peeters S.H."/>
            <person name="Heuer A."/>
            <person name="Rast P."/>
            <person name="Oberbeckmann S."/>
            <person name="Bunk B."/>
            <person name="Jeske O."/>
            <person name="Meyerdierks A."/>
            <person name="Storesund J.E."/>
            <person name="Kallscheuer N."/>
            <person name="Luecker S."/>
            <person name="Lage O.M."/>
            <person name="Pohl T."/>
            <person name="Merkel B.J."/>
            <person name="Hornburger P."/>
            <person name="Mueller R.-W."/>
            <person name="Bruemmer F."/>
            <person name="Labrenz M."/>
            <person name="Spormann A.M."/>
            <person name="Op den Camp H."/>
            <person name="Overmann J."/>
            <person name="Amann R."/>
            <person name="Jetten M.S.M."/>
            <person name="Mascher T."/>
            <person name="Medema M.H."/>
            <person name="Devos D.P."/>
            <person name="Kaster A.-K."/>
            <person name="Ovreas L."/>
            <person name="Rohde M."/>
            <person name="Galperin M.Y."/>
            <person name="Jogler C."/>
        </authorList>
    </citation>
    <scope>NUCLEOTIDE SEQUENCE [LARGE SCALE GENOMIC DNA]</scope>
    <source>
        <strain evidence="2 3">Pan216</strain>
    </source>
</reference>
<feature type="compositionally biased region" description="Basic and acidic residues" evidence="1">
    <location>
        <begin position="48"/>
        <end position="63"/>
    </location>
</feature>
<gene>
    <name evidence="2" type="ORF">Pan216_44710</name>
</gene>
<evidence type="ECO:0000313" key="2">
    <source>
        <dbReference type="EMBL" id="QDU63590.1"/>
    </source>
</evidence>
<accession>A0A518B9C4</accession>
<dbReference type="EMBL" id="CP036279">
    <property type="protein sequence ID" value="QDU63590.1"/>
    <property type="molecule type" value="Genomic_DNA"/>
</dbReference>
<name>A0A518B9C4_9BACT</name>
<dbReference type="KEGG" id="knv:Pan216_44710"/>
<dbReference type="AlphaFoldDB" id="A0A518B9C4"/>
<feature type="region of interest" description="Disordered" evidence="1">
    <location>
        <begin position="48"/>
        <end position="144"/>
    </location>
</feature>
<feature type="region of interest" description="Disordered" evidence="1">
    <location>
        <begin position="156"/>
        <end position="309"/>
    </location>
</feature>
<sequence length="547" mass="57573">MRRGMLAQRDSLNGPSLGSRSSQRRWGRCCLVGIALLAGCQSLGANREVSEDTMNRWSPKDTAEQSAEANRPATLPPKKVPSEALAQKPSPPREVPQQIRQPKPTSAPSQTVSEPTLLTVSLRPNRPTKKATASEPTIPELKASVRPASALMTVAADPAKKASTTTVPETEATDDQLEVSLGRAVAAMDGVADDSDSADVAPPPPAPLFGSASAKLAKEVEPPKLDAASASGTLMPPPPAPLLSETDGNESKPTSDADETTAEAPTPSDPKMPATVVAALPEETSDATTPATEPTADVEGPNLDKLANVADPTDTEEPVIADLSASLVPKLPPTSVVPAAPAKEEGPEEVIAMKRMVPPPPACLADETRPLTAPTEPSPGLTMNSPGEMPASPKDGSDDADLVLDNTKLCKQIKGFGSVVPTTSDQLRPGQQLLVYTEVKNFASSPAGSGFETSLASKITIETADGTVLHPMEFDNIHDRCQTKRHDFYCHYTFILPSHLPAGNYLLRLKVKDLKTDSMGERTLAFSIAPASTIAQRSIRATEDQKG</sequence>
<protein>
    <submittedName>
        <fullName evidence="2">Uncharacterized protein</fullName>
    </submittedName>
</protein>
<feature type="compositionally biased region" description="Polar residues" evidence="1">
    <location>
        <begin position="98"/>
        <end position="119"/>
    </location>
</feature>
<proteinExistence type="predicted"/>
<feature type="compositionally biased region" description="Low complexity" evidence="1">
    <location>
        <begin position="286"/>
        <end position="297"/>
    </location>
</feature>
<feature type="compositionally biased region" description="Polar residues" evidence="1">
    <location>
        <begin position="10"/>
        <end position="21"/>
    </location>
</feature>
<organism evidence="2 3">
    <name type="scientific">Kolteria novifilia</name>
    <dbReference type="NCBI Taxonomy" id="2527975"/>
    <lineage>
        <taxon>Bacteria</taxon>
        <taxon>Pseudomonadati</taxon>
        <taxon>Planctomycetota</taxon>
        <taxon>Planctomycetia</taxon>
        <taxon>Kolteriales</taxon>
        <taxon>Kolteriaceae</taxon>
        <taxon>Kolteria</taxon>
    </lineage>
</organism>
<evidence type="ECO:0000256" key="1">
    <source>
        <dbReference type="SAM" id="MobiDB-lite"/>
    </source>
</evidence>
<feature type="region of interest" description="Disordered" evidence="1">
    <location>
        <begin position="1"/>
        <end position="22"/>
    </location>
</feature>
<evidence type="ECO:0000313" key="3">
    <source>
        <dbReference type="Proteomes" id="UP000317093"/>
    </source>
</evidence>
<feature type="region of interest" description="Disordered" evidence="1">
    <location>
        <begin position="369"/>
        <end position="400"/>
    </location>
</feature>
<dbReference type="Proteomes" id="UP000317093">
    <property type="component" value="Chromosome"/>
</dbReference>